<gene>
    <name evidence="3" type="ORF">ENG63_09915</name>
</gene>
<dbReference type="GO" id="GO:0006227">
    <property type="term" value="P:dUDP biosynthetic process"/>
    <property type="evidence" value="ECO:0007669"/>
    <property type="project" value="TreeGrafter"/>
</dbReference>
<keyword evidence="2" id="KW-0067">ATP-binding</keyword>
<dbReference type="PANTHER" id="PTHR10344:SF4">
    <property type="entry name" value="UMP-CMP KINASE 2, MITOCHONDRIAL"/>
    <property type="match status" value="1"/>
</dbReference>
<evidence type="ECO:0008006" key="4">
    <source>
        <dbReference type="Google" id="ProtNLM"/>
    </source>
</evidence>
<dbReference type="EMBL" id="DRBS01000365">
    <property type="protein sequence ID" value="HDD45156.1"/>
    <property type="molecule type" value="Genomic_DNA"/>
</dbReference>
<comment type="caution">
    <text evidence="3">The sequence shown here is derived from an EMBL/GenBank/DDBJ whole genome shotgun (WGS) entry which is preliminary data.</text>
</comment>
<dbReference type="GO" id="GO:0006233">
    <property type="term" value="P:dTDP biosynthetic process"/>
    <property type="evidence" value="ECO:0007669"/>
    <property type="project" value="TreeGrafter"/>
</dbReference>
<sequence length="219" mass="25989">MKKGGLICFTGLDGSGKTTQAEKLLNTLKKKNIDAIYSWSRREPYLIKPIVTLVKKILKESSKSEGKDYLNIKKKRKRRLFKYPLFQKMWISIAIVDYLAKLFFQIYVPFYKGKVVICDRYIPDMIADFAANFDYNNYQIKKLFKNPLLRMFPKPDKYFYIKVPANLGYKRKLDDTSFEYLSEREKIYNFLAKEMNMVVINGTQDIDNVFEKIKVEMRI</sequence>
<dbReference type="InterPro" id="IPR027417">
    <property type="entry name" value="P-loop_NTPase"/>
</dbReference>
<dbReference type="GO" id="GO:0005737">
    <property type="term" value="C:cytoplasm"/>
    <property type="evidence" value="ECO:0007669"/>
    <property type="project" value="TreeGrafter"/>
</dbReference>
<accession>A0A7C0U3T5</accession>
<dbReference type="AlphaFoldDB" id="A0A7C0U3T5"/>
<evidence type="ECO:0000256" key="2">
    <source>
        <dbReference type="ARBA" id="ARBA00022840"/>
    </source>
</evidence>
<dbReference type="GO" id="GO:0004798">
    <property type="term" value="F:dTMP kinase activity"/>
    <property type="evidence" value="ECO:0007669"/>
    <property type="project" value="TreeGrafter"/>
</dbReference>
<evidence type="ECO:0000313" key="3">
    <source>
        <dbReference type="EMBL" id="HDD45156.1"/>
    </source>
</evidence>
<dbReference type="GO" id="GO:0005524">
    <property type="term" value="F:ATP binding"/>
    <property type="evidence" value="ECO:0007669"/>
    <property type="project" value="UniProtKB-KW"/>
</dbReference>
<dbReference type="GO" id="GO:0006235">
    <property type="term" value="P:dTTP biosynthetic process"/>
    <property type="evidence" value="ECO:0007669"/>
    <property type="project" value="TreeGrafter"/>
</dbReference>
<name>A0A7C0U3T5_DESA2</name>
<evidence type="ECO:0000256" key="1">
    <source>
        <dbReference type="ARBA" id="ARBA00022741"/>
    </source>
</evidence>
<proteinExistence type="predicted"/>
<dbReference type="SUPFAM" id="SSF52540">
    <property type="entry name" value="P-loop containing nucleoside triphosphate hydrolases"/>
    <property type="match status" value="1"/>
</dbReference>
<keyword evidence="1" id="KW-0547">Nucleotide-binding</keyword>
<dbReference type="Proteomes" id="UP000886289">
    <property type="component" value="Unassembled WGS sequence"/>
</dbReference>
<dbReference type="PANTHER" id="PTHR10344">
    <property type="entry name" value="THYMIDYLATE KINASE"/>
    <property type="match status" value="1"/>
</dbReference>
<reference evidence="3" key="1">
    <citation type="journal article" date="2020" name="mSystems">
        <title>Genome- and Community-Level Interaction Insights into Carbon Utilization and Element Cycling Functions of Hydrothermarchaeota in Hydrothermal Sediment.</title>
        <authorList>
            <person name="Zhou Z."/>
            <person name="Liu Y."/>
            <person name="Xu W."/>
            <person name="Pan J."/>
            <person name="Luo Z.H."/>
            <person name="Li M."/>
        </authorList>
    </citation>
    <scope>NUCLEOTIDE SEQUENCE [LARGE SCALE GENOMIC DNA]</scope>
    <source>
        <strain evidence="3">HyVt-233</strain>
    </source>
</reference>
<organism evidence="3">
    <name type="scientific">Desulfofervidus auxilii</name>
    <dbReference type="NCBI Taxonomy" id="1621989"/>
    <lineage>
        <taxon>Bacteria</taxon>
        <taxon>Pseudomonadati</taxon>
        <taxon>Thermodesulfobacteriota</taxon>
        <taxon>Candidatus Desulfofervidia</taxon>
        <taxon>Candidatus Desulfofervidales</taxon>
        <taxon>Candidatus Desulfofervidaceae</taxon>
        <taxon>Candidatus Desulfofervidus</taxon>
    </lineage>
</organism>
<dbReference type="Gene3D" id="3.40.50.300">
    <property type="entry name" value="P-loop containing nucleotide triphosphate hydrolases"/>
    <property type="match status" value="1"/>
</dbReference>
<protein>
    <recommendedName>
        <fullName evidence="4">Thymidylate kinase</fullName>
    </recommendedName>
</protein>